<evidence type="ECO:0000313" key="1">
    <source>
        <dbReference type="EMBL" id="KMT22969.1"/>
    </source>
</evidence>
<evidence type="ECO:0000313" key="2">
    <source>
        <dbReference type="Proteomes" id="UP000036756"/>
    </source>
</evidence>
<proteinExistence type="predicted"/>
<dbReference type="OrthoDB" id="2973331at2"/>
<gene>
    <name evidence="1" type="ORF">CLCY_7c00160</name>
</gene>
<dbReference type="PATRIC" id="fig|1121307.3.peg.2298"/>
<reference evidence="1 2" key="1">
    <citation type="submission" date="2015-06" db="EMBL/GenBank/DDBJ databases">
        <title>Draft genome sequence of the purine-degrading Clostridium cylindrosporum HC-1 (DSM 605).</title>
        <authorList>
            <person name="Poehlein A."/>
            <person name="Schiel-Bengelsdorf B."/>
            <person name="Bengelsdorf F."/>
            <person name="Daniel R."/>
            <person name="Duerre P."/>
        </authorList>
    </citation>
    <scope>NUCLEOTIDE SEQUENCE [LARGE SCALE GENOMIC DNA]</scope>
    <source>
        <strain evidence="1 2">DSM 605</strain>
    </source>
</reference>
<accession>A0A0J8DFE2</accession>
<name>A0A0J8DFE2_CLOCY</name>
<dbReference type="AlphaFoldDB" id="A0A0J8DFE2"/>
<dbReference type="STRING" id="1121307.CLCY_7c00160"/>
<dbReference type="Proteomes" id="UP000036756">
    <property type="component" value="Unassembled WGS sequence"/>
</dbReference>
<keyword evidence="2" id="KW-1185">Reference proteome</keyword>
<protein>
    <submittedName>
        <fullName evidence="1">Uncharacterized protein</fullName>
    </submittedName>
</protein>
<sequence length="102" mass="12211">MTIIDKIYDLTYNEILTPYNLIDNLKLDNYHEIKYAKNNDGIIAEVICDVSQTRTSFYYQFNFDNFLNEIYYFEGNVKEYLFNRSAELSNLRSKFINTENCV</sequence>
<dbReference type="RefSeq" id="WP_048569363.1">
    <property type="nucleotide sequence ID" value="NZ_LFVU01000003.1"/>
</dbReference>
<dbReference type="EMBL" id="LFVU01000003">
    <property type="protein sequence ID" value="KMT22969.1"/>
    <property type="molecule type" value="Genomic_DNA"/>
</dbReference>
<organism evidence="1 2">
    <name type="scientific">Clostridium cylindrosporum DSM 605</name>
    <dbReference type="NCBI Taxonomy" id="1121307"/>
    <lineage>
        <taxon>Bacteria</taxon>
        <taxon>Bacillati</taxon>
        <taxon>Bacillota</taxon>
        <taxon>Clostridia</taxon>
        <taxon>Eubacteriales</taxon>
        <taxon>Clostridiaceae</taxon>
        <taxon>Clostridium</taxon>
    </lineage>
</organism>
<comment type="caution">
    <text evidence="1">The sequence shown here is derived from an EMBL/GenBank/DDBJ whole genome shotgun (WGS) entry which is preliminary data.</text>
</comment>